<feature type="domain" description="TIR" evidence="1">
    <location>
        <begin position="199"/>
        <end position="323"/>
    </location>
</feature>
<dbReference type="Gene3D" id="3.40.50.10140">
    <property type="entry name" value="Toll/interleukin-1 receptor homology (TIR) domain"/>
    <property type="match status" value="1"/>
</dbReference>
<proteinExistence type="predicted"/>
<accession>A0A512IRM2</accession>
<evidence type="ECO:0000259" key="1">
    <source>
        <dbReference type="PROSITE" id="PS50104"/>
    </source>
</evidence>
<dbReference type="InterPro" id="IPR035897">
    <property type="entry name" value="Toll_tir_struct_dom_sf"/>
</dbReference>
<dbReference type="AlphaFoldDB" id="A0A512IRM2"/>
<dbReference type="GO" id="GO:0007165">
    <property type="term" value="P:signal transduction"/>
    <property type="evidence" value="ECO:0007669"/>
    <property type="project" value="InterPro"/>
</dbReference>
<dbReference type="Pfam" id="PF13676">
    <property type="entry name" value="TIR_2"/>
    <property type="match status" value="1"/>
</dbReference>
<comment type="caution">
    <text evidence="2">The sequence shown here is derived from an EMBL/GenBank/DDBJ whole genome shotgun (WGS) entry which is preliminary data.</text>
</comment>
<organism evidence="2 3">
    <name type="scientific">Methylobacterium haplocladii</name>
    <dbReference type="NCBI Taxonomy" id="1176176"/>
    <lineage>
        <taxon>Bacteria</taxon>
        <taxon>Pseudomonadati</taxon>
        <taxon>Pseudomonadota</taxon>
        <taxon>Alphaproteobacteria</taxon>
        <taxon>Hyphomicrobiales</taxon>
        <taxon>Methylobacteriaceae</taxon>
        <taxon>Methylobacterium</taxon>
    </lineage>
</organism>
<protein>
    <recommendedName>
        <fullName evidence="1">TIR domain-containing protein</fullName>
    </recommendedName>
</protein>
<keyword evidence="3" id="KW-1185">Reference proteome</keyword>
<evidence type="ECO:0000313" key="3">
    <source>
        <dbReference type="Proteomes" id="UP000321258"/>
    </source>
</evidence>
<sequence>MTADDELDIPAFLRSQEIIDNKTSRSAKTAGNSAADIARSARKSNRIPKEIDLCPVDAAVFCPPEVQAGTDFLLQVCIYSPGFEKAASKLIKLSDPDAVKKGVFSFPLDIPSGTRVEFRAEIDHLQILEPDGVIVWKGLPVVTQFEVTVPKTVTMPQSIGRIRISVSGVPVGAIRFILKISKQISKDNQYAQQEIQIQRYKRAFVSYASKDRAEVLRRVQAFKIAGIEIFQDVLSLAPGDRWNQQLYKEIDKCDVFLLFWSHSAADSEWVSKEIEYALNLKMNTEDRPPFIQPIPIEGPPIAPPPKLLEHLHFNDALLAYMRN</sequence>
<dbReference type="Proteomes" id="UP000321258">
    <property type="component" value="Unassembled WGS sequence"/>
</dbReference>
<dbReference type="EMBL" id="BJZT01000029">
    <property type="protein sequence ID" value="GEP00336.1"/>
    <property type="molecule type" value="Genomic_DNA"/>
</dbReference>
<reference evidence="2 3" key="1">
    <citation type="submission" date="2019-07" db="EMBL/GenBank/DDBJ databases">
        <title>Whole genome shotgun sequence of Methylobacterium haplocladii NBRC 107714.</title>
        <authorList>
            <person name="Hosoyama A."/>
            <person name="Uohara A."/>
            <person name="Ohji S."/>
            <person name="Ichikawa N."/>
        </authorList>
    </citation>
    <scope>NUCLEOTIDE SEQUENCE [LARGE SCALE GENOMIC DNA]</scope>
    <source>
        <strain evidence="2 3">NBRC 107714</strain>
    </source>
</reference>
<evidence type="ECO:0000313" key="2">
    <source>
        <dbReference type="EMBL" id="GEP00336.1"/>
    </source>
</evidence>
<dbReference type="InterPro" id="IPR000157">
    <property type="entry name" value="TIR_dom"/>
</dbReference>
<gene>
    <name evidence="2" type="ORF">MHA02_27230</name>
</gene>
<name>A0A512IRM2_9HYPH</name>
<dbReference type="PROSITE" id="PS50104">
    <property type="entry name" value="TIR"/>
    <property type="match status" value="1"/>
</dbReference>
<dbReference type="SUPFAM" id="SSF52200">
    <property type="entry name" value="Toll/Interleukin receptor TIR domain"/>
    <property type="match status" value="1"/>
</dbReference>